<comment type="caution">
    <text evidence="2">The sequence shown here is derived from an EMBL/GenBank/DDBJ whole genome shotgun (WGS) entry which is preliminary data.</text>
</comment>
<keyword evidence="1" id="KW-1133">Transmembrane helix</keyword>
<dbReference type="EMBL" id="SMDG01000054">
    <property type="protein sequence ID" value="TCW43359.1"/>
    <property type="molecule type" value="Genomic_DNA"/>
</dbReference>
<keyword evidence="1" id="KW-0472">Membrane</keyword>
<accession>A0A4R4AVT6</accession>
<reference evidence="2 3" key="1">
    <citation type="submission" date="2019-03" db="EMBL/GenBank/DDBJ databases">
        <title>Above-ground endophytic microbial communities from plants in different locations in the United States.</title>
        <authorList>
            <person name="Frank C."/>
        </authorList>
    </citation>
    <scope>NUCLEOTIDE SEQUENCE [LARGE SCALE GENOMIC DNA]</scope>
    <source>
        <strain evidence="2 3">LP_2_YM</strain>
    </source>
</reference>
<feature type="transmembrane region" description="Helical" evidence="1">
    <location>
        <begin position="65"/>
        <end position="86"/>
    </location>
</feature>
<feature type="transmembrane region" description="Helical" evidence="1">
    <location>
        <begin position="188"/>
        <end position="208"/>
    </location>
</feature>
<name>A0A4R4AVT6_BACTU</name>
<feature type="transmembrane region" description="Helical" evidence="1">
    <location>
        <begin position="128"/>
        <end position="149"/>
    </location>
</feature>
<sequence>MKKKRYIRGTHSASSTKKDSIFNFSDMTIYISLITALGYFISYSYKKGYRSYYGLNEVLINQIDLSSILLSITLIVSVLFTFLGIYNNIRLLLFNNENIYLKILERKVFAIFLLYFIFNYLNNDKMNLMFSSIVLLIWIIIVYSVPLFVHRDIKGYRNKLVKSLKKKKSNKSILEKTIYIMKNDLKSAIVLIFVVFFTFITFSGLLGVSHAKKQKDYYILKHQNKIYVVVDSYSDKVIIAPIDLKTNTIEKKFQIIESKSSLKEPILFEKIRINDGIKY</sequence>
<keyword evidence="1" id="KW-0812">Transmembrane</keyword>
<evidence type="ECO:0000313" key="3">
    <source>
        <dbReference type="Proteomes" id="UP000295285"/>
    </source>
</evidence>
<dbReference type="RefSeq" id="WP_131935483.1">
    <property type="nucleotide sequence ID" value="NZ_SMDF01000055.1"/>
</dbReference>
<evidence type="ECO:0000256" key="1">
    <source>
        <dbReference type="SAM" id="Phobius"/>
    </source>
</evidence>
<dbReference type="Proteomes" id="UP000295285">
    <property type="component" value="Unassembled WGS sequence"/>
</dbReference>
<proteinExistence type="predicted"/>
<dbReference type="AlphaFoldDB" id="A0A4R4AVT6"/>
<feature type="transmembrane region" description="Helical" evidence="1">
    <location>
        <begin position="107"/>
        <end position="122"/>
    </location>
</feature>
<gene>
    <name evidence="2" type="ORF">EC910_1543</name>
</gene>
<protein>
    <submittedName>
        <fullName evidence="2">Uncharacterized protein</fullName>
    </submittedName>
</protein>
<feature type="transmembrane region" description="Helical" evidence="1">
    <location>
        <begin position="21"/>
        <end position="45"/>
    </location>
</feature>
<organism evidence="2 3">
    <name type="scientific">Bacillus thuringiensis</name>
    <dbReference type="NCBI Taxonomy" id="1428"/>
    <lineage>
        <taxon>Bacteria</taxon>
        <taxon>Bacillati</taxon>
        <taxon>Bacillota</taxon>
        <taxon>Bacilli</taxon>
        <taxon>Bacillales</taxon>
        <taxon>Bacillaceae</taxon>
        <taxon>Bacillus</taxon>
        <taxon>Bacillus cereus group</taxon>
    </lineage>
</organism>
<evidence type="ECO:0000313" key="2">
    <source>
        <dbReference type="EMBL" id="TCW43359.1"/>
    </source>
</evidence>